<organism evidence="1">
    <name type="scientific">marine sediment metagenome</name>
    <dbReference type="NCBI Taxonomy" id="412755"/>
    <lineage>
        <taxon>unclassified sequences</taxon>
        <taxon>metagenomes</taxon>
        <taxon>ecological metagenomes</taxon>
    </lineage>
</organism>
<comment type="caution">
    <text evidence="1">The sequence shown here is derived from an EMBL/GenBank/DDBJ whole genome shotgun (WGS) entry which is preliminary data.</text>
</comment>
<protein>
    <submittedName>
        <fullName evidence="1">Uncharacterized protein</fullName>
    </submittedName>
</protein>
<accession>A0A0F9LSJ8</accession>
<dbReference type="EMBL" id="LAZR01010369">
    <property type="protein sequence ID" value="KKM67320.1"/>
    <property type="molecule type" value="Genomic_DNA"/>
</dbReference>
<dbReference type="AlphaFoldDB" id="A0A0F9LSJ8"/>
<evidence type="ECO:0000313" key="1">
    <source>
        <dbReference type="EMBL" id="KKM67320.1"/>
    </source>
</evidence>
<proteinExistence type="predicted"/>
<gene>
    <name evidence="1" type="ORF">LCGC14_1472290</name>
</gene>
<reference evidence="1" key="1">
    <citation type="journal article" date="2015" name="Nature">
        <title>Complex archaea that bridge the gap between prokaryotes and eukaryotes.</title>
        <authorList>
            <person name="Spang A."/>
            <person name="Saw J.H."/>
            <person name="Jorgensen S.L."/>
            <person name="Zaremba-Niedzwiedzka K."/>
            <person name="Martijn J."/>
            <person name="Lind A.E."/>
            <person name="van Eijk R."/>
            <person name="Schleper C."/>
            <person name="Guy L."/>
            <person name="Ettema T.J."/>
        </authorList>
    </citation>
    <scope>NUCLEOTIDE SEQUENCE</scope>
</reference>
<name>A0A0F9LSJ8_9ZZZZ</name>
<sequence length="339" mass="37604">MTTLQERPPTRVQSVILSKEQFPTRRAAAKWVRDHDFTVGKVDETEKTFRFRQFAPTQCVEGSFRNIRIRDGVSGVVCRPRNAAPTRPRRASKSDELNINPSKLDAITNDSELFCQLDVGFDAELILRRSDGSSIDASIRKALLEESLQGAAIELGLDVIGFQQHKDKPRPLPASMSKLANSRFFTFRQNDLARFAKSFTGRPFLADHDRKTLAARGGTILSSDLREHKGELQFLQSVKLVKPWAVQAALDGTLDSFSIGWDPSKPGLRGLQESLHCTVCSKPLFSHDCPHMPGDIAKVAKSDESVIVEAEFRNPRGAELSGVSFPAVAGTHVENIRPQ</sequence>